<proteinExistence type="predicted"/>
<dbReference type="EMBL" id="JH598611">
    <property type="status" value="NOT_ANNOTATED_CDS"/>
    <property type="molecule type" value="Genomic_DNA"/>
</dbReference>
<organism evidence="2 3">
    <name type="scientific">Hyaloperonospora arabidopsidis (strain Emoy2)</name>
    <name type="common">Downy mildew agent</name>
    <name type="synonym">Peronospora arabidopsidis</name>
    <dbReference type="NCBI Taxonomy" id="559515"/>
    <lineage>
        <taxon>Eukaryota</taxon>
        <taxon>Sar</taxon>
        <taxon>Stramenopiles</taxon>
        <taxon>Oomycota</taxon>
        <taxon>Peronosporomycetes</taxon>
        <taxon>Peronosporales</taxon>
        <taxon>Peronosporaceae</taxon>
        <taxon>Hyaloperonospora</taxon>
    </lineage>
</organism>
<dbReference type="InParanoid" id="M4BQY9"/>
<evidence type="ECO:0000313" key="2">
    <source>
        <dbReference type="EnsemblProtists" id="HpaP808828"/>
    </source>
</evidence>
<reference evidence="2" key="2">
    <citation type="submission" date="2015-06" db="UniProtKB">
        <authorList>
            <consortium name="EnsemblProtists"/>
        </authorList>
    </citation>
    <scope>IDENTIFICATION</scope>
    <source>
        <strain evidence="2">Emoy2</strain>
    </source>
</reference>
<dbReference type="EnsemblProtists" id="HpaT808828">
    <property type="protein sequence ID" value="HpaP808828"/>
    <property type="gene ID" value="HpaG808828"/>
</dbReference>
<dbReference type="Proteomes" id="UP000011713">
    <property type="component" value="Unassembled WGS sequence"/>
</dbReference>
<feature type="compositionally biased region" description="Basic and acidic residues" evidence="1">
    <location>
        <begin position="52"/>
        <end position="66"/>
    </location>
</feature>
<name>M4BQY9_HYAAE</name>
<keyword evidence="3" id="KW-1185">Reference proteome</keyword>
<evidence type="ECO:0000256" key="1">
    <source>
        <dbReference type="SAM" id="MobiDB-lite"/>
    </source>
</evidence>
<protein>
    <submittedName>
        <fullName evidence="2">Uncharacterized protein</fullName>
    </submittedName>
</protein>
<dbReference type="HOGENOM" id="CLU_2727650_0_0_1"/>
<reference evidence="3" key="1">
    <citation type="journal article" date="2010" name="Science">
        <title>Signatures of adaptation to obligate biotrophy in the Hyaloperonospora arabidopsidis genome.</title>
        <authorList>
            <person name="Baxter L."/>
            <person name="Tripathy S."/>
            <person name="Ishaque N."/>
            <person name="Boot N."/>
            <person name="Cabral A."/>
            <person name="Kemen E."/>
            <person name="Thines M."/>
            <person name="Ah-Fong A."/>
            <person name="Anderson R."/>
            <person name="Badejoko W."/>
            <person name="Bittner-Eddy P."/>
            <person name="Boore J.L."/>
            <person name="Chibucos M.C."/>
            <person name="Coates M."/>
            <person name="Dehal P."/>
            <person name="Delehaunty K."/>
            <person name="Dong S."/>
            <person name="Downton P."/>
            <person name="Dumas B."/>
            <person name="Fabro G."/>
            <person name="Fronick C."/>
            <person name="Fuerstenberg S.I."/>
            <person name="Fulton L."/>
            <person name="Gaulin E."/>
            <person name="Govers F."/>
            <person name="Hughes L."/>
            <person name="Humphray S."/>
            <person name="Jiang R.H."/>
            <person name="Judelson H."/>
            <person name="Kamoun S."/>
            <person name="Kyung K."/>
            <person name="Meijer H."/>
            <person name="Minx P."/>
            <person name="Morris P."/>
            <person name="Nelson J."/>
            <person name="Phuntumart V."/>
            <person name="Qutob D."/>
            <person name="Rehmany A."/>
            <person name="Rougon-Cardoso A."/>
            <person name="Ryden P."/>
            <person name="Torto-Alalibo T."/>
            <person name="Studholme D."/>
            <person name="Wang Y."/>
            <person name="Win J."/>
            <person name="Wood J."/>
            <person name="Clifton S.W."/>
            <person name="Rogers J."/>
            <person name="Van den Ackerveken G."/>
            <person name="Jones J.D."/>
            <person name="McDowell J.M."/>
            <person name="Beynon J."/>
            <person name="Tyler B.M."/>
        </authorList>
    </citation>
    <scope>NUCLEOTIDE SEQUENCE [LARGE SCALE GENOMIC DNA]</scope>
    <source>
        <strain evidence="3">Emoy2</strain>
    </source>
</reference>
<feature type="region of interest" description="Disordered" evidence="1">
    <location>
        <begin position="46"/>
        <end position="73"/>
    </location>
</feature>
<accession>M4BQY9</accession>
<sequence>MLQLAKRYCALRSRVSTRSELAYCRTRETTETVGFSTPTGRFCYRRSPGHSTEAHGPADARVKDDAAVGSTPT</sequence>
<evidence type="ECO:0000313" key="3">
    <source>
        <dbReference type="Proteomes" id="UP000011713"/>
    </source>
</evidence>
<dbReference type="AlphaFoldDB" id="M4BQY9"/>
<dbReference type="VEuPathDB" id="FungiDB:HpaG808828"/>